<proteinExistence type="predicted"/>
<accession>A0A6A1VNI4</accession>
<name>A0A6A1VNI4_9ROSI</name>
<dbReference type="Proteomes" id="UP000516437">
    <property type="component" value="Chromosome 5"/>
</dbReference>
<keyword evidence="2" id="KW-1185">Reference proteome</keyword>
<evidence type="ECO:0000313" key="1">
    <source>
        <dbReference type="EMBL" id="KAB1213328.1"/>
    </source>
</evidence>
<comment type="caution">
    <text evidence="1">The sequence shown here is derived from an EMBL/GenBank/DDBJ whole genome shotgun (WGS) entry which is preliminary data.</text>
</comment>
<sequence length="163" mass="17777">MDLDPYMLVLKIRMLVTDTFEIQVEHEPRWYLKGPPLTSLPQLEDFGLFDVDPALFGIVPSPSAPSAEDSLIFPETEIVDLDFDLINVDPALLGIVPSPLALLAEGSRVFPETEIVDLDSGLIDVDSILLGIVPSPPVESVEGSCVFPKTEIVDLTSDTDVED</sequence>
<organism evidence="1 2">
    <name type="scientific">Morella rubra</name>
    <name type="common">Chinese bayberry</name>
    <dbReference type="NCBI Taxonomy" id="262757"/>
    <lineage>
        <taxon>Eukaryota</taxon>
        <taxon>Viridiplantae</taxon>
        <taxon>Streptophyta</taxon>
        <taxon>Embryophyta</taxon>
        <taxon>Tracheophyta</taxon>
        <taxon>Spermatophyta</taxon>
        <taxon>Magnoliopsida</taxon>
        <taxon>eudicotyledons</taxon>
        <taxon>Gunneridae</taxon>
        <taxon>Pentapetalae</taxon>
        <taxon>rosids</taxon>
        <taxon>fabids</taxon>
        <taxon>Fagales</taxon>
        <taxon>Myricaceae</taxon>
        <taxon>Morella</taxon>
    </lineage>
</organism>
<evidence type="ECO:0000313" key="2">
    <source>
        <dbReference type="Proteomes" id="UP000516437"/>
    </source>
</evidence>
<dbReference type="EMBL" id="RXIC02000023">
    <property type="protein sequence ID" value="KAB1213328.1"/>
    <property type="molecule type" value="Genomic_DNA"/>
</dbReference>
<gene>
    <name evidence="1" type="ORF">CJ030_MR5G003602</name>
</gene>
<protein>
    <submittedName>
        <fullName evidence="1">Uncharacterized protein</fullName>
    </submittedName>
</protein>
<reference evidence="1 2" key="1">
    <citation type="journal article" date="2019" name="Plant Biotechnol. J.">
        <title>The red bayberry genome and genetic basis of sex determination.</title>
        <authorList>
            <person name="Jia H.M."/>
            <person name="Jia H.J."/>
            <person name="Cai Q.L."/>
            <person name="Wang Y."/>
            <person name="Zhao H.B."/>
            <person name="Yang W.F."/>
            <person name="Wang G.Y."/>
            <person name="Li Y.H."/>
            <person name="Zhan D.L."/>
            <person name="Shen Y.T."/>
            <person name="Niu Q.F."/>
            <person name="Chang L."/>
            <person name="Qiu J."/>
            <person name="Zhao L."/>
            <person name="Xie H.B."/>
            <person name="Fu W.Y."/>
            <person name="Jin J."/>
            <person name="Li X.W."/>
            <person name="Jiao Y."/>
            <person name="Zhou C.C."/>
            <person name="Tu T."/>
            <person name="Chai C.Y."/>
            <person name="Gao J.L."/>
            <person name="Fan L.J."/>
            <person name="van de Weg E."/>
            <person name="Wang J.Y."/>
            <person name="Gao Z.S."/>
        </authorList>
    </citation>
    <scope>NUCLEOTIDE SEQUENCE [LARGE SCALE GENOMIC DNA]</scope>
    <source>
        <tissue evidence="1">Leaves</tissue>
    </source>
</reference>
<dbReference type="AlphaFoldDB" id="A0A6A1VNI4"/>